<evidence type="ECO:0000313" key="3">
    <source>
        <dbReference type="Proteomes" id="UP000596742"/>
    </source>
</evidence>
<gene>
    <name evidence="2" type="ORF">MGAL_10B013686</name>
</gene>
<keyword evidence="1" id="KW-1133">Transmembrane helix</keyword>
<feature type="transmembrane region" description="Helical" evidence="1">
    <location>
        <begin position="188"/>
        <end position="212"/>
    </location>
</feature>
<organism evidence="2 3">
    <name type="scientific">Mytilus galloprovincialis</name>
    <name type="common">Mediterranean mussel</name>
    <dbReference type="NCBI Taxonomy" id="29158"/>
    <lineage>
        <taxon>Eukaryota</taxon>
        <taxon>Metazoa</taxon>
        <taxon>Spiralia</taxon>
        <taxon>Lophotrochozoa</taxon>
        <taxon>Mollusca</taxon>
        <taxon>Bivalvia</taxon>
        <taxon>Autobranchia</taxon>
        <taxon>Pteriomorphia</taxon>
        <taxon>Mytilida</taxon>
        <taxon>Mytiloidea</taxon>
        <taxon>Mytilidae</taxon>
        <taxon>Mytilinae</taxon>
        <taxon>Mytilus</taxon>
    </lineage>
</organism>
<comment type="caution">
    <text evidence="2">The sequence shown here is derived from an EMBL/GenBank/DDBJ whole genome shotgun (WGS) entry which is preliminary data.</text>
</comment>
<dbReference type="Proteomes" id="UP000596742">
    <property type="component" value="Unassembled WGS sequence"/>
</dbReference>
<protein>
    <submittedName>
        <fullName evidence="2">Uncharacterized protein</fullName>
    </submittedName>
</protein>
<accession>A0A8B6F690</accession>
<keyword evidence="1" id="KW-0812">Transmembrane</keyword>
<reference evidence="2" key="1">
    <citation type="submission" date="2018-11" db="EMBL/GenBank/DDBJ databases">
        <authorList>
            <person name="Alioto T."/>
            <person name="Alioto T."/>
        </authorList>
    </citation>
    <scope>NUCLEOTIDE SEQUENCE</scope>
</reference>
<keyword evidence="1" id="KW-0472">Membrane</keyword>
<keyword evidence="3" id="KW-1185">Reference proteome</keyword>
<dbReference type="AlphaFoldDB" id="A0A8B6F690"/>
<proteinExistence type="predicted"/>
<evidence type="ECO:0000256" key="1">
    <source>
        <dbReference type="SAM" id="Phobius"/>
    </source>
</evidence>
<sequence>MKHIYYKQLNRYCLPYYDCEPDNEIQPCTMNSTRDICSPCVRGMVQPDLISSPVNGDTSVTACFKPETDCLAEDMTYKRILKNDDKGFCDNLYGCKCKTTACFYGDPCLCDDKRGGCPPGTTLNEAGECIPCPNGTYKNDNGCGPCRHLQSNHIAKPTTHNTRTVNTYISLPTPVHIHPNRPEENDNLLVILMIALGVLTVLFSMVTIAICFKRSGFMLTGICWTHVGREQHDNTDRIQIEPLVKVTNQDDNVIIRNAEGRILTDNPAGDARPQYLLYSFQSRQHADVMSIPYDSGFHAQNIIIAAGNNKWDDCNKSRNSNSNYNNTYRQTSEQQLTDVDELPKYTNTSSTNEMKIEMKWKNKMRKPLAIDIPVRNPNDSFNVSDTCSPVTTDSEPHTLWTGSCRQVHQSDTSGYETQCNDETLPSTFAASGDYMSMNVSTLNSSNNNETILSNLENFNFGIKGLNMNTLNSMSGQSETEIKHCGPNSIDSGVSLTYKHPDI</sequence>
<evidence type="ECO:0000313" key="2">
    <source>
        <dbReference type="EMBL" id="VDI45090.1"/>
    </source>
</evidence>
<name>A0A8B6F690_MYTGA</name>
<dbReference type="EMBL" id="UYJE01006327">
    <property type="protein sequence ID" value="VDI45090.1"/>
    <property type="molecule type" value="Genomic_DNA"/>
</dbReference>